<dbReference type="KEGG" id="alkq:M9189_03440"/>
<evidence type="ECO:0000256" key="3">
    <source>
        <dbReference type="ARBA" id="ARBA00022737"/>
    </source>
</evidence>
<evidence type="ECO:0000256" key="7">
    <source>
        <dbReference type="HAMAP-Rule" id="MF_01008"/>
    </source>
</evidence>
<accession>A0A9J6ZT30</accession>
<dbReference type="GO" id="GO:0000976">
    <property type="term" value="F:transcription cis-regulatory region binding"/>
    <property type="evidence" value="ECO:0007669"/>
    <property type="project" value="TreeGrafter"/>
</dbReference>
<organism evidence="9 10">
    <name type="scientific">Xiashengella succiniciproducens</name>
    <dbReference type="NCBI Taxonomy" id="2949635"/>
    <lineage>
        <taxon>Bacteria</taxon>
        <taxon>Pseudomonadati</taxon>
        <taxon>Bacteroidota</taxon>
        <taxon>Bacteroidia</taxon>
        <taxon>Marinilabiliales</taxon>
        <taxon>Marinilabiliaceae</taxon>
        <taxon>Xiashengella</taxon>
    </lineage>
</organism>
<gene>
    <name evidence="7" type="primary">mraZ</name>
    <name evidence="9" type="ORF">M9189_03440</name>
</gene>
<dbReference type="PANTHER" id="PTHR34701:SF1">
    <property type="entry name" value="TRANSCRIPTIONAL REGULATOR MRAZ"/>
    <property type="match status" value="1"/>
</dbReference>
<keyword evidence="6 7" id="KW-0804">Transcription</keyword>
<evidence type="ECO:0000313" key="10">
    <source>
        <dbReference type="Proteomes" id="UP001056426"/>
    </source>
</evidence>
<protein>
    <recommendedName>
        <fullName evidence="1 7">Transcriptional regulator MraZ</fullName>
    </recommendedName>
</protein>
<keyword evidence="2 7" id="KW-0963">Cytoplasm</keyword>
<dbReference type="GO" id="GO:0009295">
    <property type="term" value="C:nucleoid"/>
    <property type="evidence" value="ECO:0007669"/>
    <property type="project" value="UniProtKB-SubCell"/>
</dbReference>
<dbReference type="Pfam" id="PF02381">
    <property type="entry name" value="MraZ"/>
    <property type="match status" value="2"/>
</dbReference>
<evidence type="ECO:0000256" key="6">
    <source>
        <dbReference type="ARBA" id="ARBA00023163"/>
    </source>
</evidence>
<sequence>MSTFIGDFECKPDAKGRIVLPAAFKKALCEGELRFVVRKDLFEDCLVLYPYAYWEEERQRLHRKLNPYNREHKQFLREFFRASAELSLDANGRFLVPRRLMEQVGATGSVVLVGIDRYIELWSAEAYKALADNPAALASLAEELLGMSDDKQK</sequence>
<keyword evidence="4 7" id="KW-0805">Transcription regulation</keyword>
<proteinExistence type="inferred from homology"/>
<dbReference type="InterPro" id="IPR007159">
    <property type="entry name" value="SpoVT-AbrB_dom"/>
</dbReference>
<feature type="domain" description="SpoVT-AbrB" evidence="8">
    <location>
        <begin position="7"/>
        <end position="53"/>
    </location>
</feature>
<dbReference type="PANTHER" id="PTHR34701">
    <property type="entry name" value="TRANSCRIPTIONAL REGULATOR MRAZ"/>
    <property type="match status" value="1"/>
</dbReference>
<dbReference type="InterPro" id="IPR035644">
    <property type="entry name" value="MraZ_C"/>
</dbReference>
<comment type="subunit">
    <text evidence="7">Forms oligomers.</text>
</comment>
<dbReference type="GO" id="GO:0003700">
    <property type="term" value="F:DNA-binding transcription factor activity"/>
    <property type="evidence" value="ECO:0007669"/>
    <property type="project" value="UniProtKB-UniRule"/>
</dbReference>
<dbReference type="HAMAP" id="MF_01008">
    <property type="entry name" value="MraZ"/>
    <property type="match status" value="1"/>
</dbReference>
<dbReference type="InterPro" id="IPR035642">
    <property type="entry name" value="MraZ_N"/>
</dbReference>
<comment type="similarity">
    <text evidence="7">Belongs to the MraZ family.</text>
</comment>
<dbReference type="RefSeq" id="WP_250724588.1">
    <property type="nucleotide sequence ID" value="NZ_CP098400.1"/>
</dbReference>
<evidence type="ECO:0000259" key="8">
    <source>
        <dbReference type="PROSITE" id="PS51740"/>
    </source>
</evidence>
<keyword evidence="10" id="KW-1185">Reference proteome</keyword>
<dbReference type="SUPFAM" id="SSF89447">
    <property type="entry name" value="AbrB/MazE/MraZ-like"/>
    <property type="match status" value="1"/>
</dbReference>
<evidence type="ECO:0000256" key="5">
    <source>
        <dbReference type="ARBA" id="ARBA00023125"/>
    </source>
</evidence>
<dbReference type="CDD" id="cd16321">
    <property type="entry name" value="MraZ_C"/>
    <property type="match status" value="1"/>
</dbReference>
<name>A0A9J6ZT30_9BACT</name>
<feature type="domain" description="SpoVT-AbrB" evidence="8">
    <location>
        <begin position="83"/>
        <end position="126"/>
    </location>
</feature>
<keyword evidence="3" id="KW-0677">Repeat</keyword>
<evidence type="ECO:0000313" key="9">
    <source>
        <dbReference type="EMBL" id="URW80408.1"/>
    </source>
</evidence>
<dbReference type="InterPro" id="IPR037914">
    <property type="entry name" value="SpoVT-AbrB_sf"/>
</dbReference>
<dbReference type="AlphaFoldDB" id="A0A9J6ZT30"/>
<dbReference type="GO" id="GO:2000143">
    <property type="term" value="P:negative regulation of DNA-templated transcription initiation"/>
    <property type="evidence" value="ECO:0007669"/>
    <property type="project" value="TreeGrafter"/>
</dbReference>
<dbReference type="PROSITE" id="PS51740">
    <property type="entry name" value="SPOVT_ABRB"/>
    <property type="match status" value="2"/>
</dbReference>
<dbReference type="Gene3D" id="3.40.1550.20">
    <property type="entry name" value="Transcriptional regulator MraZ domain"/>
    <property type="match status" value="1"/>
</dbReference>
<evidence type="ECO:0000256" key="2">
    <source>
        <dbReference type="ARBA" id="ARBA00022490"/>
    </source>
</evidence>
<dbReference type="Proteomes" id="UP001056426">
    <property type="component" value="Chromosome"/>
</dbReference>
<dbReference type="GO" id="GO:0005737">
    <property type="term" value="C:cytoplasm"/>
    <property type="evidence" value="ECO:0007669"/>
    <property type="project" value="UniProtKB-UniRule"/>
</dbReference>
<evidence type="ECO:0000256" key="4">
    <source>
        <dbReference type="ARBA" id="ARBA00023015"/>
    </source>
</evidence>
<dbReference type="CDD" id="cd16320">
    <property type="entry name" value="MraZ_N"/>
    <property type="match status" value="1"/>
</dbReference>
<dbReference type="InterPro" id="IPR038619">
    <property type="entry name" value="MraZ_sf"/>
</dbReference>
<reference evidence="9" key="2">
    <citation type="submission" date="2022-06" db="EMBL/GenBank/DDBJ databases">
        <title>Xiashengella guii gen. nov. sp. nov., a bacterium isolated form anaerobic digestion tank.</title>
        <authorList>
            <person name="Huang H."/>
        </authorList>
    </citation>
    <scope>NUCLEOTIDE SEQUENCE</scope>
    <source>
        <strain evidence="9">Ai-910</strain>
    </source>
</reference>
<reference evidence="9" key="1">
    <citation type="submission" date="2022-05" db="EMBL/GenBank/DDBJ databases">
        <authorList>
            <person name="Sun X."/>
        </authorList>
    </citation>
    <scope>NUCLEOTIDE SEQUENCE</scope>
    <source>
        <strain evidence="9">Ai-910</strain>
    </source>
</reference>
<dbReference type="InterPro" id="IPR003444">
    <property type="entry name" value="MraZ"/>
</dbReference>
<keyword evidence="5 7" id="KW-0238">DNA-binding</keyword>
<dbReference type="EMBL" id="CP098400">
    <property type="protein sequence ID" value="URW80408.1"/>
    <property type="molecule type" value="Genomic_DNA"/>
</dbReference>
<dbReference type="InterPro" id="IPR020603">
    <property type="entry name" value="MraZ_dom"/>
</dbReference>
<comment type="subcellular location">
    <subcellularLocation>
        <location evidence="7">Cytoplasm</location>
        <location evidence="7">Nucleoid</location>
    </subcellularLocation>
</comment>
<evidence type="ECO:0000256" key="1">
    <source>
        <dbReference type="ARBA" id="ARBA00013860"/>
    </source>
</evidence>